<dbReference type="OrthoDB" id="3149711at2759"/>
<dbReference type="AlphaFoldDB" id="F8NE36"/>
<dbReference type="EMBL" id="GL945428">
    <property type="protein sequence ID" value="EGO30365.1"/>
    <property type="molecule type" value="Genomic_DNA"/>
</dbReference>
<evidence type="ECO:0000313" key="1">
    <source>
        <dbReference type="EMBL" id="EGO30365.1"/>
    </source>
</evidence>
<reference evidence="1" key="1">
    <citation type="submission" date="2011-04" db="EMBL/GenBank/DDBJ databases">
        <title>Evolution of plant cell wall degrading machinery underlies the functional diversity of forest fungi.</title>
        <authorList>
            <consortium name="US DOE Joint Genome Institute (JGI-PGF)"/>
            <person name="Eastwood D.C."/>
            <person name="Floudas D."/>
            <person name="Binder M."/>
            <person name="Majcherczyk A."/>
            <person name="Schneider P."/>
            <person name="Aerts A."/>
            <person name="Asiegbu F.O."/>
            <person name="Baker S.E."/>
            <person name="Barry K."/>
            <person name="Bendiksby M."/>
            <person name="Blumentritt M."/>
            <person name="Coutinho P.M."/>
            <person name="Cullen D."/>
            <person name="Cullen D."/>
            <person name="Gathman A."/>
            <person name="Goodell B."/>
            <person name="Henrissat B."/>
            <person name="Ihrmark K."/>
            <person name="Kauserud H."/>
            <person name="Kohler A."/>
            <person name="LaButti K."/>
            <person name="Lapidus A."/>
            <person name="Lavin J.L."/>
            <person name="Lee Y.-H."/>
            <person name="Lindquist E."/>
            <person name="Lilly W."/>
            <person name="Lucas S."/>
            <person name="Morin E."/>
            <person name="Murat C."/>
            <person name="Oguiza J.A."/>
            <person name="Park J."/>
            <person name="Pisabarro A.G."/>
            <person name="Riley R."/>
            <person name="Rosling A."/>
            <person name="Salamov A."/>
            <person name="Schmidt O."/>
            <person name="Schmutz J."/>
            <person name="Skrede I."/>
            <person name="Stenlid J."/>
            <person name="Wiebenga A."/>
            <person name="Xie X."/>
            <person name="Kues U."/>
            <person name="Hibbett D.S."/>
            <person name="Hoffmeister D."/>
            <person name="Hogberg N."/>
            <person name="Martin F."/>
            <person name="Grigoriev I.V."/>
            <person name="Watkinson S.C."/>
        </authorList>
    </citation>
    <scope>NUCLEOTIDE SEQUENCE</scope>
    <source>
        <strain evidence="1">S7.9</strain>
    </source>
</reference>
<dbReference type="RefSeq" id="XP_007312249.1">
    <property type="nucleotide sequence ID" value="XM_007312187.1"/>
</dbReference>
<name>F8NE36_SERL9</name>
<dbReference type="Proteomes" id="UP000008064">
    <property type="component" value="Unassembled WGS sequence"/>
</dbReference>
<organism>
    <name type="scientific">Serpula lacrymans var. lacrymans (strain S7.9)</name>
    <name type="common">Dry rot fungus</name>
    <dbReference type="NCBI Taxonomy" id="578457"/>
    <lineage>
        <taxon>Eukaryota</taxon>
        <taxon>Fungi</taxon>
        <taxon>Dikarya</taxon>
        <taxon>Basidiomycota</taxon>
        <taxon>Agaricomycotina</taxon>
        <taxon>Agaricomycetes</taxon>
        <taxon>Agaricomycetidae</taxon>
        <taxon>Boletales</taxon>
        <taxon>Coniophorineae</taxon>
        <taxon>Serpulaceae</taxon>
        <taxon>Serpula</taxon>
    </lineage>
</organism>
<dbReference type="HOGENOM" id="CLU_1661844_0_0_1"/>
<gene>
    <name evidence="1" type="ORF">SERLADRAFT_454692</name>
</gene>
<accession>F8NE36</accession>
<proteinExistence type="predicted"/>
<dbReference type="GeneID" id="18817057"/>
<protein>
    <submittedName>
        <fullName evidence="1">Uncharacterized protein</fullName>
    </submittedName>
</protein>
<sequence length="159" mass="18656">MTVFLLLRSLRYTKKCGTFAKAFLDSWKKRWGAKMESSMVRRRVAILALKEGRFDIVDEMMASEKQRKHLESLWYTEMEVVGGGLPQLRPPRRLRLRKYAHKGTENRRWTKLKQRIDRVAGEEEAAARERAGGGPRLPIQSDQVRACSNEQRHFTVRRI</sequence>
<dbReference type="KEGG" id="sla:SERLADRAFT_454692"/>